<gene>
    <name evidence="6" type="ORF">EJA12_06260</name>
</gene>
<keyword evidence="2" id="KW-0560">Oxidoreductase</keyword>
<evidence type="ECO:0000259" key="5">
    <source>
        <dbReference type="Pfam" id="PF25137"/>
    </source>
</evidence>
<dbReference type="EMBL" id="RWGW01000008">
    <property type="protein sequence ID" value="RSK33744.1"/>
    <property type="molecule type" value="Genomic_DNA"/>
</dbReference>
<protein>
    <submittedName>
        <fullName evidence="6">Iron-containing alcohol dehydrogenase</fullName>
    </submittedName>
</protein>
<feature type="domain" description="Alcohol dehydrogenase iron-type/glycerol dehydrogenase GldA" evidence="4">
    <location>
        <begin position="10"/>
        <end position="179"/>
    </location>
</feature>
<keyword evidence="3" id="KW-0520">NAD</keyword>
<evidence type="ECO:0000259" key="4">
    <source>
        <dbReference type="Pfam" id="PF00465"/>
    </source>
</evidence>
<proteinExistence type="inferred from homology"/>
<dbReference type="InterPro" id="IPR001670">
    <property type="entry name" value="ADH_Fe/GldA"/>
</dbReference>
<dbReference type="SUPFAM" id="SSF56796">
    <property type="entry name" value="Dehydroquinate synthase-like"/>
    <property type="match status" value="1"/>
</dbReference>
<reference evidence="6 7" key="1">
    <citation type="submission" date="2018-12" db="EMBL/GenBank/DDBJ databases">
        <title>Comparitive functional genomics of dry heat resistant strains isolated from the viking spacecraft.</title>
        <authorList>
            <person name="Seuylemezian A."/>
            <person name="Vaishampayan P."/>
        </authorList>
    </citation>
    <scope>NUCLEOTIDE SEQUENCE [LARGE SCALE GENOMIC DNA]</scope>
    <source>
        <strain evidence="6 7">M6-11</strain>
    </source>
</reference>
<dbReference type="PANTHER" id="PTHR11496:SF102">
    <property type="entry name" value="ALCOHOL DEHYDROGENASE 4"/>
    <property type="match status" value="1"/>
</dbReference>
<dbReference type="InterPro" id="IPR018211">
    <property type="entry name" value="ADH_Fe_CS"/>
</dbReference>
<evidence type="ECO:0000256" key="1">
    <source>
        <dbReference type="ARBA" id="ARBA00007358"/>
    </source>
</evidence>
<dbReference type="PROSITE" id="PS00913">
    <property type="entry name" value="ADH_IRON_1"/>
    <property type="match status" value="1"/>
</dbReference>
<dbReference type="InterPro" id="IPR056798">
    <property type="entry name" value="ADH_Fe_C"/>
</dbReference>
<dbReference type="InterPro" id="IPR039697">
    <property type="entry name" value="Alcohol_dehydrogenase_Fe"/>
</dbReference>
<dbReference type="CDD" id="cd08194">
    <property type="entry name" value="Fe-ADH-like"/>
    <property type="match status" value="1"/>
</dbReference>
<evidence type="ECO:0000256" key="2">
    <source>
        <dbReference type="ARBA" id="ARBA00023002"/>
    </source>
</evidence>
<dbReference type="Pfam" id="PF25137">
    <property type="entry name" value="ADH_Fe_C"/>
    <property type="match status" value="1"/>
</dbReference>
<evidence type="ECO:0000313" key="7">
    <source>
        <dbReference type="Proteomes" id="UP000272481"/>
    </source>
</evidence>
<sequence>MNASKEFLTPPSIVYLQGAFQQVGKQALNLKGSKALVISDAIMNKLGYVDECRKMLQSEQIESAVYLGVASEPTDDFVAEALRIFGEERCDLIISLGGGSCIDTAKAVSILATNGGYIGDYMGGRKLAEQRPVPHIAIPTTAGTGAEATDATVITNTTTQVKMMIKQPALMPEAAIVDPQLTLSTPAKVTAATGVDALSHAIEAYISRKAHPMTDMLALSAIRLIADNLQRAYDNAEDLEAKEAMSLGALQGGMAFSNASVCLVHGMSRPIGALFHVPHGFSNAMLLPAVLEYSKDTCVERLADIGRIFSPDEEMTDEEAAERTVQSVKKLCHSLNIPNLKEWGIDEQEFMNAREKKAKDALDSGSPANNPKVPTSEEIMGLYQVCYDYLTQGKVGQKVWKIE</sequence>
<evidence type="ECO:0000313" key="6">
    <source>
        <dbReference type="EMBL" id="RSK33744.1"/>
    </source>
</evidence>
<evidence type="ECO:0000256" key="3">
    <source>
        <dbReference type="ARBA" id="ARBA00023027"/>
    </source>
</evidence>
<comment type="caution">
    <text evidence="6">The sequence shown here is derived from an EMBL/GenBank/DDBJ whole genome shotgun (WGS) entry which is preliminary data.</text>
</comment>
<accession>A0ABX9ZDQ0</accession>
<dbReference type="RefSeq" id="WP_125903822.1">
    <property type="nucleotide sequence ID" value="NZ_RWGW01000008.1"/>
</dbReference>
<dbReference type="Gene3D" id="1.20.1090.10">
    <property type="entry name" value="Dehydroquinate synthase-like - alpha domain"/>
    <property type="match status" value="1"/>
</dbReference>
<organism evidence="6 7">
    <name type="scientific">Bhargavaea beijingensis</name>
    <dbReference type="NCBI Taxonomy" id="426756"/>
    <lineage>
        <taxon>Bacteria</taxon>
        <taxon>Bacillati</taxon>
        <taxon>Bacillota</taxon>
        <taxon>Bacilli</taxon>
        <taxon>Bacillales</taxon>
        <taxon>Caryophanaceae</taxon>
        <taxon>Bhargavaea</taxon>
    </lineage>
</organism>
<dbReference type="Gene3D" id="3.40.50.1970">
    <property type="match status" value="1"/>
</dbReference>
<comment type="similarity">
    <text evidence="1">Belongs to the iron-containing alcohol dehydrogenase family.</text>
</comment>
<dbReference type="Proteomes" id="UP000272481">
    <property type="component" value="Unassembled WGS sequence"/>
</dbReference>
<name>A0ABX9ZDQ0_9BACL</name>
<dbReference type="Pfam" id="PF00465">
    <property type="entry name" value="Fe-ADH"/>
    <property type="match status" value="1"/>
</dbReference>
<feature type="domain" description="Fe-containing alcohol dehydrogenase-like C-terminal" evidence="5">
    <location>
        <begin position="190"/>
        <end position="384"/>
    </location>
</feature>
<dbReference type="PANTHER" id="PTHR11496">
    <property type="entry name" value="ALCOHOL DEHYDROGENASE"/>
    <property type="match status" value="1"/>
</dbReference>
<keyword evidence="7" id="KW-1185">Reference proteome</keyword>